<dbReference type="Proteomes" id="UP000006038">
    <property type="component" value="Chromosome 1"/>
</dbReference>
<dbReference type="EnsemblPlants" id="OB01G23900.1">
    <property type="protein sequence ID" value="OB01G23900.1"/>
    <property type="gene ID" value="OB01G23900"/>
</dbReference>
<sequence>MSHNGDNLVATMGDEGINPISMGLAMSVEQLEEVREICDTLRLAHEGYARVRESRIKLLEGQLGRFVMKDDETTQQMYDCILATLSHCTKKDHLAHSRSRDGKLQATHSKLLQEDAQHIKSLTKNTTIVKNKEITLKAKAKLKKEDFALVIKTFKKFLKYDGYGKKKHDNRTRTRQSKRVCLSVANTSHFVANWPKKNKEQDGKPEPCKKKSSRHIHIGREWVSQGESYFDDGKGVATIVIKLSTSTEGLFTNLTDNDYYAPTWHNAYFSGETSWVVHRDCTNHITREMCMFKKFI</sequence>
<dbReference type="OMA" id="HITREMC"/>
<dbReference type="HOGENOM" id="CLU_078380_0_0_1"/>
<proteinExistence type="predicted"/>
<organism evidence="1">
    <name type="scientific">Oryza brachyantha</name>
    <name type="common">malo sina</name>
    <dbReference type="NCBI Taxonomy" id="4533"/>
    <lineage>
        <taxon>Eukaryota</taxon>
        <taxon>Viridiplantae</taxon>
        <taxon>Streptophyta</taxon>
        <taxon>Embryophyta</taxon>
        <taxon>Tracheophyta</taxon>
        <taxon>Spermatophyta</taxon>
        <taxon>Magnoliopsida</taxon>
        <taxon>Liliopsida</taxon>
        <taxon>Poales</taxon>
        <taxon>Poaceae</taxon>
        <taxon>BOP clade</taxon>
        <taxon>Oryzoideae</taxon>
        <taxon>Oryzeae</taxon>
        <taxon>Oryzinae</taxon>
        <taxon>Oryza</taxon>
    </lineage>
</organism>
<accession>J3KZI4</accession>
<dbReference type="AlphaFoldDB" id="J3KZI4"/>
<evidence type="ECO:0000313" key="2">
    <source>
        <dbReference type="Proteomes" id="UP000006038"/>
    </source>
</evidence>
<dbReference type="Gramene" id="OB01G23900.1">
    <property type="protein sequence ID" value="OB01G23900.1"/>
    <property type="gene ID" value="OB01G23900"/>
</dbReference>
<reference evidence="1" key="1">
    <citation type="journal article" date="2013" name="Nat. Commun.">
        <title>Whole-genome sequencing of Oryza brachyantha reveals mechanisms underlying Oryza genome evolution.</title>
        <authorList>
            <person name="Chen J."/>
            <person name="Huang Q."/>
            <person name="Gao D."/>
            <person name="Wang J."/>
            <person name="Lang Y."/>
            <person name="Liu T."/>
            <person name="Li B."/>
            <person name="Bai Z."/>
            <person name="Luis Goicoechea J."/>
            <person name="Liang C."/>
            <person name="Chen C."/>
            <person name="Zhang W."/>
            <person name="Sun S."/>
            <person name="Liao Y."/>
            <person name="Zhang X."/>
            <person name="Yang L."/>
            <person name="Song C."/>
            <person name="Wang M."/>
            <person name="Shi J."/>
            <person name="Liu G."/>
            <person name="Liu J."/>
            <person name="Zhou H."/>
            <person name="Zhou W."/>
            <person name="Yu Q."/>
            <person name="An N."/>
            <person name="Chen Y."/>
            <person name="Cai Q."/>
            <person name="Wang B."/>
            <person name="Liu B."/>
            <person name="Min J."/>
            <person name="Huang Y."/>
            <person name="Wu H."/>
            <person name="Li Z."/>
            <person name="Zhang Y."/>
            <person name="Yin Y."/>
            <person name="Song W."/>
            <person name="Jiang J."/>
            <person name="Jackson S.A."/>
            <person name="Wing R.A."/>
            <person name="Wang J."/>
            <person name="Chen M."/>
        </authorList>
    </citation>
    <scope>NUCLEOTIDE SEQUENCE [LARGE SCALE GENOMIC DNA]</scope>
    <source>
        <strain evidence="1">cv. IRGC 101232</strain>
    </source>
</reference>
<evidence type="ECO:0000313" key="1">
    <source>
        <dbReference type="EnsemblPlants" id="OB01G23900.1"/>
    </source>
</evidence>
<protein>
    <submittedName>
        <fullName evidence="1">Uncharacterized protein</fullName>
    </submittedName>
</protein>
<reference evidence="1" key="2">
    <citation type="submission" date="2013-04" db="UniProtKB">
        <authorList>
            <consortium name="EnsemblPlants"/>
        </authorList>
    </citation>
    <scope>IDENTIFICATION</scope>
</reference>
<keyword evidence="2" id="KW-1185">Reference proteome</keyword>
<name>J3KZI4_ORYBR</name>